<dbReference type="GO" id="GO:0004149">
    <property type="term" value="F:dihydrolipoyllysine-residue succinyltransferase activity"/>
    <property type="evidence" value="ECO:0007669"/>
    <property type="project" value="UniProtKB-EC"/>
</dbReference>
<evidence type="ECO:0000256" key="2">
    <source>
        <dbReference type="ARBA" id="ARBA00004173"/>
    </source>
</evidence>
<evidence type="ECO:0000256" key="16">
    <source>
        <dbReference type="SAM" id="MobiDB-lite"/>
    </source>
</evidence>
<dbReference type="Pfam" id="PF00198">
    <property type="entry name" value="2-oxoacid_dh"/>
    <property type="match status" value="1"/>
</dbReference>
<feature type="domain" description="Lipoyl-binding" evidence="17">
    <location>
        <begin position="78"/>
        <end position="152"/>
    </location>
</feature>
<comment type="pathway">
    <text evidence="3">Amino-acid degradation; L-lysine degradation via saccharopine pathway; glutaryl-CoA from L-lysine: step 6/6.</text>
</comment>
<dbReference type="InterPro" id="IPR001078">
    <property type="entry name" value="2-oxoacid_DH_actylTfrase"/>
</dbReference>
<keyword evidence="19" id="KW-1185">Reference proteome</keyword>
<evidence type="ECO:0000256" key="14">
    <source>
        <dbReference type="ARBA" id="ARBA00032406"/>
    </source>
</evidence>
<evidence type="ECO:0000256" key="5">
    <source>
        <dbReference type="ARBA" id="ARBA00012945"/>
    </source>
</evidence>
<dbReference type="PANTHER" id="PTHR43416:SF5">
    <property type="entry name" value="DIHYDROLIPOYLLYSINE-RESIDUE SUCCINYLTRANSFERASE COMPONENT OF 2-OXOGLUTARATE DEHYDROGENASE COMPLEX, MITOCHONDRIAL"/>
    <property type="match status" value="1"/>
</dbReference>
<dbReference type="KEGG" id="nvi:100120735"/>
<sequence length="483" mass="52064">MVGILSNSSRVAPRALRRLTLLQSKVVRTLYQGGPTSCVRAQRVLDRHVQNSQTKPHVIQSWSIQSRYIQSTSSLWEMKDVVVPAFADSISEGDVRWEKKEGDQVKEDDVLCEIETDKTSVPVPSPAAGVLKNILKKDGDTVTPGTKLCQIDVGATGGAAPSKAAETPKAEAPKAPEPAKAAPPPPPPAAAAPPPPSHAPPPPPPPPASAPPPPQAPKASMPVAAIKHAQSLEGAKVQLPPQDYTREIIGTRTEQRVKMNRMRLRIAERLKDAQNTNAMLTTFNEIDMSALIDFRKSNQESFQKKYGLKLGFMSPFIAASAYALKDQPVVNAVIDGTDIVYRDYVDISVAVATPKGLVVPVLRSVENKNFAEIEIAMAAVGDKARKGKISVEDMDGGTFTISNGGVFGSLMGTPIINPPQSAILGMHGVFDRPIAVKGQVVIRPMMYVALTYDHRLIDGREAVMFLRKIKDAVEDPRIILAGL</sequence>
<protein>
    <recommendedName>
        <fullName evidence="6">Dihydrolipoyllysine-residue succinyltransferase component of 2-oxoglutarate dehydrogenase complex, mitochondrial</fullName>
        <ecNumber evidence="5">2.3.1.61</ecNumber>
    </recommendedName>
    <alternativeName>
        <fullName evidence="14">2-oxoglutarate dehydrogenase complex component E2</fullName>
    </alternativeName>
    <alternativeName>
        <fullName evidence="13">E2K</fullName>
    </alternativeName>
</protein>
<dbReference type="InterPro" id="IPR000089">
    <property type="entry name" value="Biotin_lipoyl"/>
</dbReference>
<dbReference type="InParanoid" id="A0A7M7G6E5"/>
<dbReference type="InterPro" id="IPR011053">
    <property type="entry name" value="Single_hybrid_motif"/>
</dbReference>
<keyword evidence="9" id="KW-0450">Lipoyl</keyword>
<evidence type="ECO:0000256" key="6">
    <source>
        <dbReference type="ARBA" id="ARBA00020294"/>
    </source>
</evidence>
<dbReference type="CDD" id="cd06849">
    <property type="entry name" value="lipoyl_domain"/>
    <property type="match status" value="1"/>
</dbReference>
<name>A0A7M7G6E5_NASVI</name>
<dbReference type="PANTHER" id="PTHR43416">
    <property type="entry name" value="DIHYDROLIPOYLLYSINE-RESIDUE SUCCINYLTRANSFERASE COMPONENT OF 2-OXOGLUTARATE DEHYDROGENASE COMPLEX, MITOCHONDRIAL-RELATED"/>
    <property type="match status" value="1"/>
</dbReference>
<keyword evidence="10" id="KW-0809">Transit peptide</keyword>
<evidence type="ECO:0000256" key="3">
    <source>
        <dbReference type="ARBA" id="ARBA00005145"/>
    </source>
</evidence>
<keyword evidence="7" id="KW-0816">Tricarboxylic acid cycle</keyword>
<keyword evidence="8" id="KW-0808">Transferase</keyword>
<evidence type="ECO:0000256" key="8">
    <source>
        <dbReference type="ARBA" id="ARBA00022679"/>
    </source>
</evidence>
<dbReference type="GO" id="GO:0005739">
    <property type="term" value="C:mitochondrion"/>
    <property type="evidence" value="ECO:0007669"/>
    <property type="project" value="UniProtKB-SubCell"/>
</dbReference>
<reference evidence="18" key="1">
    <citation type="submission" date="2021-01" db="UniProtKB">
        <authorList>
            <consortium name="EnsemblMetazoa"/>
        </authorList>
    </citation>
    <scope>IDENTIFICATION</scope>
</reference>
<dbReference type="NCBIfam" id="TIGR01347">
    <property type="entry name" value="sucB"/>
    <property type="match status" value="1"/>
</dbReference>
<dbReference type="SMR" id="A0A7M7G6E5"/>
<dbReference type="GO" id="GO:0033512">
    <property type="term" value="P:L-lysine catabolic process to acetyl-CoA via saccharopine"/>
    <property type="evidence" value="ECO:0007669"/>
    <property type="project" value="UniProtKB-UniPathway"/>
</dbReference>
<comment type="subcellular location">
    <subcellularLocation>
        <location evidence="2">Mitochondrion</location>
    </subcellularLocation>
</comment>
<evidence type="ECO:0000313" key="19">
    <source>
        <dbReference type="Proteomes" id="UP000002358"/>
    </source>
</evidence>
<dbReference type="Pfam" id="PF00364">
    <property type="entry name" value="Biotin_lipoyl"/>
    <property type="match status" value="1"/>
</dbReference>
<evidence type="ECO:0000256" key="1">
    <source>
        <dbReference type="ARBA" id="ARBA00001938"/>
    </source>
</evidence>
<evidence type="ECO:0000313" key="18">
    <source>
        <dbReference type="EnsemblMetazoa" id="XP_001605023"/>
    </source>
</evidence>
<dbReference type="PROSITE" id="PS50968">
    <property type="entry name" value="BIOTINYL_LIPOYL"/>
    <property type="match status" value="1"/>
</dbReference>
<dbReference type="GO" id="GO:0045252">
    <property type="term" value="C:oxoglutarate dehydrogenase complex"/>
    <property type="evidence" value="ECO:0007669"/>
    <property type="project" value="InterPro"/>
</dbReference>
<dbReference type="Gene3D" id="2.40.50.100">
    <property type="match status" value="1"/>
</dbReference>
<dbReference type="PROSITE" id="PS00189">
    <property type="entry name" value="LIPOYL"/>
    <property type="match status" value="1"/>
</dbReference>
<dbReference type="GO" id="GO:0006099">
    <property type="term" value="P:tricarboxylic acid cycle"/>
    <property type="evidence" value="ECO:0007669"/>
    <property type="project" value="UniProtKB-KW"/>
</dbReference>
<evidence type="ECO:0000259" key="17">
    <source>
        <dbReference type="PROSITE" id="PS50968"/>
    </source>
</evidence>
<evidence type="ECO:0000256" key="9">
    <source>
        <dbReference type="ARBA" id="ARBA00022823"/>
    </source>
</evidence>
<dbReference type="InterPro" id="IPR023213">
    <property type="entry name" value="CAT-like_dom_sf"/>
</dbReference>
<keyword evidence="12" id="KW-0012">Acyltransferase</keyword>
<dbReference type="EnsemblMetazoa" id="XM_001604973">
    <property type="protein sequence ID" value="XP_001605023"/>
    <property type="gene ID" value="LOC100120735"/>
</dbReference>
<dbReference type="InterPro" id="IPR050537">
    <property type="entry name" value="2-oxoacid_dehydrogenase"/>
</dbReference>
<dbReference type="Proteomes" id="UP000002358">
    <property type="component" value="Chromosome 4"/>
</dbReference>
<dbReference type="UniPathway" id="UPA00868">
    <property type="reaction ID" value="UER00840"/>
</dbReference>
<evidence type="ECO:0000256" key="7">
    <source>
        <dbReference type="ARBA" id="ARBA00022532"/>
    </source>
</evidence>
<evidence type="ECO:0000256" key="12">
    <source>
        <dbReference type="ARBA" id="ARBA00023315"/>
    </source>
</evidence>
<feature type="compositionally biased region" description="Pro residues" evidence="16">
    <location>
        <begin position="181"/>
        <end position="216"/>
    </location>
</feature>
<organism evidence="18 19">
    <name type="scientific">Nasonia vitripennis</name>
    <name type="common">Parasitic wasp</name>
    <dbReference type="NCBI Taxonomy" id="7425"/>
    <lineage>
        <taxon>Eukaryota</taxon>
        <taxon>Metazoa</taxon>
        <taxon>Ecdysozoa</taxon>
        <taxon>Arthropoda</taxon>
        <taxon>Hexapoda</taxon>
        <taxon>Insecta</taxon>
        <taxon>Pterygota</taxon>
        <taxon>Neoptera</taxon>
        <taxon>Endopterygota</taxon>
        <taxon>Hymenoptera</taxon>
        <taxon>Apocrita</taxon>
        <taxon>Proctotrupomorpha</taxon>
        <taxon>Chalcidoidea</taxon>
        <taxon>Pteromalidae</taxon>
        <taxon>Pteromalinae</taxon>
        <taxon>Nasonia</taxon>
    </lineage>
</organism>
<keyword evidence="11" id="KW-0496">Mitochondrion</keyword>
<dbReference type="Gene3D" id="3.30.559.10">
    <property type="entry name" value="Chloramphenicol acetyltransferase-like domain"/>
    <property type="match status" value="1"/>
</dbReference>
<feature type="region of interest" description="Disordered" evidence="16">
    <location>
        <begin position="152"/>
        <end position="222"/>
    </location>
</feature>
<gene>
    <name evidence="18" type="primary">100120735</name>
</gene>
<dbReference type="AlphaFoldDB" id="A0A7M7G6E5"/>
<dbReference type="InterPro" id="IPR006255">
    <property type="entry name" value="SucB"/>
</dbReference>
<comment type="function">
    <text evidence="15">Dihydrolipoamide succinyltransferase (E2) component of the 2-oxoglutarate dehydrogenase complex. The 2-oxoglutarate dehydrogenase complex catalyzes the overall conversion of 2-oxoglutarate to succinyl-CoA and CO(2). The 2-oxoglutarate dehydrogenase complex is mainly active in the mitochondrion. A fraction of the 2-oxoglutarate dehydrogenase complex also localizes in the nucleus and is required for lysine succinylation of histones: associates with KAT2A on chromatin and provides succinyl-CoA to histone succinyltransferase KAT2A.</text>
</comment>
<dbReference type="OMA" id="NMPQTAV"/>
<accession>A0A7M7G6E5</accession>
<proteinExistence type="inferred from homology"/>
<dbReference type="FunCoup" id="A0A7M7G6E5">
    <property type="interactions" value="1776"/>
</dbReference>
<evidence type="ECO:0000256" key="13">
    <source>
        <dbReference type="ARBA" id="ARBA00031331"/>
    </source>
</evidence>
<dbReference type="FunFam" id="3.30.559.10:FF:000006">
    <property type="entry name" value="Dihydrolipoyllysine-residue succinyltransferase component of 2-oxoglutarate dehydrogenase complex, mitochondrial"/>
    <property type="match status" value="1"/>
</dbReference>
<evidence type="ECO:0000256" key="15">
    <source>
        <dbReference type="ARBA" id="ARBA00046046"/>
    </source>
</evidence>
<dbReference type="SUPFAM" id="SSF51230">
    <property type="entry name" value="Single hybrid motif"/>
    <property type="match status" value="1"/>
</dbReference>
<evidence type="ECO:0000256" key="4">
    <source>
        <dbReference type="ARBA" id="ARBA00007317"/>
    </source>
</evidence>
<dbReference type="InterPro" id="IPR003016">
    <property type="entry name" value="2-oxoA_DH_lipoyl-BS"/>
</dbReference>
<dbReference type="EC" id="2.3.1.61" evidence="5"/>
<evidence type="ECO:0000256" key="10">
    <source>
        <dbReference type="ARBA" id="ARBA00022946"/>
    </source>
</evidence>
<comment type="similarity">
    <text evidence="4">Belongs to the 2-oxoacid dehydrogenase family.</text>
</comment>
<evidence type="ECO:0000256" key="11">
    <source>
        <dbReference type="ARBA" id="ARBA00023128"/>
    </source>
</evidence>
<dbReference type="SUPFAM" id="SSF52777">
    <property type="entry name" value="CoA-dependent acyltransferases"/>
    <property type="match status" value="1"/>
</dbReference>
<comment type="cofactor">
    <cofactor evidence="1">
        <name>(R)-lipoate</name>
        <dbReference type="ChEBI" id="CHEBI:83088"/>
    </cofactor>
</comment>
<dbReference type="OrthoDB" id="5391403at2759"/>
<dbReference type="NCBIfam" id="NF004309">
    <property type="entry name" value="PRK05704.1"/>
    <property type="match status" value="1"/>
</dbReference>